<evidence type="ECO:0000256" key="1">
    <source>
        <dbReference type="ARBA" id="ARBA00005272"/>
    </source>
</evidence>
<dbReference type="Gene3D" id="3.50.50.100">
    <property type="match status" value="1"/>
</dbReference>
<comment type="similarity">
    <text evidence="1">Belongs to the NADH dehydrogenase family.</text>
</comment>
<keyword evidence="3" id="KW-0274">FAD</keyword>
<feature type="domain" description="FAD/NAD(P)-binding" evidence="6">
    <location>
        <begin position="19"/>
        <end position="344"/>
    </location>
</feature>
<dbReference type="Proteomes" id="UP000198875">
    <property type="component" value="Unassembled WGS sequence"/>
</dbReference>
<keyword evidence="2" id="KW-0285">Flavoprotein</keyword>
<dbReference type="GO" id="GO:0003954">
    <property type="term" value="F:NADH dehydrogenase activity"/>
    <property type="evidence" value="ECO:0007669"/>
    <property type="project" value="InterPro"/>
</dbReference>
<dbReference type="InterPro" id="IPR036188">
    <property type="entry name" value="FAD/NAD-bd_sf"/>
</dbReference>
<evidence type="ECO:0000259" key="6">
    <source>
        <dbReference type="Pfam" id="PF07992"/>
    </source>
</evidence>
<evidence type="ECO:0000256" key="5">
    <source>
        <dbReference type="ARBA" id="ARBA00023027"/>
    </source>
</evidence>
<dbReference type="AlphaFoldDB" id="A0A0U0WFS7"/>
<evidence type="ECO:0000256" key="4">
    <source>
        <dbReference type="ARBA" id="ARBA00023002"/>
    </source>
</evidence>
<accession>A0A0U0WFS7</accession>
<protein>
    <submittedName>
        <fullName evidence="7">Dehydrogenase</fullName>
    </submittedName>
</protein>
<dbReference type="InterPro" id="IPR023753">
    <property type="entry name" value="FAD/NAD-binding_dom"/>
</dbReference>
<gene>
    <name evidence="7" type="ORF">BN971_04492</name>
</gene>
<dbReference type="SUPFAM" id="SSF51905">
    <property type="entry name" value="FAD/NAD(P)-binding domain"/>
    <property type="match status" value="1"/>
</dbReference>
<evidence type="ECO:0000256" key="2">
    <source>
        <dbReference type="ARBA" id="ARBA00022630"/>
    </source>
</evidence>
<dbReference type="InterPro" id="IPR045024">
    <property type="entry name" value="NDH-2"/>
</dbReference>
<evidence type="ECO:0000256" key="3">
    <source>
        <dbReference type="ARBA" id="ARBA00022827"/>
    </source>
</evidence>
<organism evidence="7 8">
    <name type="scientific">Mycobacterium bohemicum DSM 44277</name>
    <dbReference type="NCBI Taxonomy" id="1236609"/>
    <lineage>
        <taxon>Bacteria</taxon>
        <taxon>Bacillati</taxon>
        <taxon>Actinomycetota</taxon>
        <taxon>Actinomycetes</taxon>
        <taxon>Mycobacteriales</taxon>
        <taxon>Mycobacteriaceae</taxon>
        <taxon>Mycobacterium</taxon>
    </lineage>
</organism>
<dbReference type="OrthoDB" id="9781621at2"/>
<dbReference type="PANTHER" id="PTHR43706">
    <property type="entry name" value="NADH DEHYDROGENASE"/>
    <property type="match status" value="1"/>
</dbReference>
<keyword evidence="5" id="KW-0520">NAD</keyword>
<dbReference type="Pfam" id="PF07992">
    <property type="entry name" value="Pyr_redox_2"/>
    <property type="match status" value="1"/>
</dbReference>
<sequence length="470" mass="50481">MRLLPGHRNLSSAGTAVPHVLIVGAGFAGFHCARELERRMRPGEARVTMASPTDYMLYSPLLPHVAAGILQPADIAVSLRRTLRHTLRAPCRIVGVDLADRVCIAHSIDGCEHAVHWDRLVLCPGAITRTFAIPGLDRYGRGMKSLAEASYLHDHVLAELELANIVDDEHRRAAHCTFVVVGAGYAGAETAATLRAFTRHAVRRFINLRPGDVRWILADVAPRVLPELGEQLGEHALRVLRQQGIDVRLKTSITRVDNECVQLSDGQVIACRTLIWTAGITANPLLGTLGLDTGRAGRLIVTPELHTAQRPDVFAAGDAAAVPDLTKPEGAVTPPTAQHAQRQGITLARNILASLRGEPLRAYRHRDLGLVVDLGGMRSVARPLGRNLTGLPAQLVTRGYHLAALPSLRSRAKAGADWLIHAGLGEDFVRVGLLDTAPTGPCEQVGYLSADQASTLAASLPPSSAPQVLR</sequence>
<dbReference type="PRINTS" id="PR00411">
    <property type="entry name" value="PNDRDTASEI"/>
</dbReference>
<proteinExistence type="inferred from homology"/>
<evidence type="ECO:0000313" key="7">
    <source>
        <dbReference type="EMBL" id="CPR13185.1"/>
    </source>
</evidence>
<dbReference type="EMBL" id="CSTD01000006">
    <property type="protein sequence ID" value="CPR13185.1"/>
    <property type="molecule type" value="Genomic_DNA"/>
</dbReference>
<name>A0A0U0WFS7_MYCBE</name>
<dbReference type="PRINTS" id="PR00368">
    <property type="entry name" value="FADPNR"/>
</dbReference>
<reference evidence="7 8" key="1">
    <citation type="submission" date="2015-03" db="EMBL/GenBank/DDBJ databases">
        <authorList>
            <person name="Murphy D."/>
        </authorList>
    </citation>
    <scope>NUCLEOTIDE SEQUENCE [LARGE SCALE GENOMIC DNA]</scope>
    <source>
        <strain evidence="7 8">DSM 44277</strain>
    </source>
</reference>
<evidence type="ECO:0000313" key="8">
    <source>
        <dbReference type="Proteomes" id="UP000198875"/>
    </source>
</evidence>
<dbReference type="PANTHER" id="PTHR43706:SF45">
    <property type="entry name" value="NADH DEHYDROGENASE-LIKE PROTEIN RV1812C"/>
    <property type="match status" value="1"/>
</dbReference>
<keyword evidence="4" id="KW-0560">Oxidoreductase</keyword>